<feature type="compositionally biased region" description="Basic and acidic residues" evidence="6">
    <location>
        <begin position="436"/>
        <end position="468"/>
    </location>
</feature>
<evidence type="ECO:0000256" key="1">
    <source>
        <dbReference type="ARBA" id="ARBA00004138"/>
    </source>
</evidence>
<dbReference type="STRING" id="37653.A0A0L8FLP4"/>
<dbReference type="InterPro" id="IPR032675">
    <property type="entry name" value="LRR_dom_sf"/>
</dbReference>
<keyword evidence="2" id="KW-0433">Leucine-rich repeat</keyword>
<dbReference type="InterPro" id="IPR050576">
    <property type="entry name" value="Cilia_flagella_integrity"/>
</dbReference>
<name>A0A0L8FLP4_OCTBM</name>
<evidence type="ECO:0000256" key="5">
    <source>
        <dbReference type="ARBA" id="ARBA00023273"/>
    </source>
</evidence>
<dbReference type="InterPro" id="IPR001611">
    <property type="entry name" value="Leu-rich_rpt"/>
</dbReference>
<feature type="compositionally biased region" description="Polar residues" evidence="6">
    <location>
        <begin position="36"/>
        <end position="53"/>
    </location>
</feature>
<dbReference type="OrthoDB" id="1904536at2759"/>
<comment type="subcellular location">
    <subcellularLocation>
        <location evidence="1">Cell projection</location>
        <location evidence="1">Cilium</location>
    </subcellularLocation>
</comment>
<feature type="compositionally biased region" description="Low complexity" evidence="6">
    <location>
        <begin position="13"/>
        <end position="35"/>
    </location>
</feature>
<sequence length="1298" mass="141636">MPTTIKISADDITTATTNTNTSATPHNNNNNSNSTELPPSLSQSNSDANNIVSTKPGAGIAEDSVFETENDETTNQSEFAGDCSKTLESTEDCPEMVGTIGDCPKTVETVGDCPKILEDVSKTGEGFGDCPEIVEAVGDCSKTIEKAKDCLNLVVSAGDCSNTVESMANSLDTIESVGNCSKTIEPVGDCPKILEDVVDCPETMESVGDCSKTLEDAKDCSNSVISAEDVSITMESIGESLKTVESTGVCSKTVEAVGDCTKILEAVGSCPEILESTGVCSETVESVEDCPKTLDDVKVFSNVDISAADISKTEESTGEFLKKVESTEDCSNTVEFVDDCPKTVESVEDGSKTLEVVEHIPNKVEAVEDISKTGENLGDVSKTVEDAGDISKTAETVEDSSKLVESAEDVPKIVEDAGDSSKTLESETVTTNGLDGKQKDSAKDNVSDGECKKEKKEEPSHEKSAFEKVDDRWPRLTKKFLRQHCKEHKLYQTPELNDVLYLHFKGIYKIENLEEYVGLKCLWLENNGLNKIENLEHQVEMKCLYLQQNLIYKIENLESMQKLSNLNLCHNMIETVENLSCLPQLSTLQITHNKLSTMESVIHLKDCLSISVLDLSHNRLEQPEIVEEVFAKMPSLGVLYLIGNPVIRNIKNYRKHVTVAIKSLKYLDDRPVFPRDRACSEAWARGGIEAEKIERQIWIDKENKRIQDSVDALLKIRQKSEAKKIQKKLDEKWLERGDAERNQREVVIEESIDWLYGTYKTKWIDVEKGGNGDEEKIEGEEGLARNTTKLKEEEGICVEEKTDSVAEEQTDESVTEEKNMEEEQDENVEEKSAKTTSFKEEEEEVKEEEATEVIDLRGSLMKTASATATADTSTIFSSTVCDQVTPSTEKSHSILRITEINGEDSSSDSECNEGAEDIPVLEDIDTDMASLEKNGSLSNKVEEIYKPIKICLVEEMAPLKDITATTTTTTTINTSSTTSTTTTAAAAGMFSNNNSSDGGRALVEEINEGVDESSRVNGQSRCNPYRVLIQDITGIGKSQSNEVIEINQITDLDEVNEIDEINEISEVVTGDGHLNEGISGAGHSEMDGVAGHYNCRSSSSSSSSCSSSSSSSGSSSSGRCSPLTLDIIDAEDVDNNDDITGQCKGQCLEPAMDNLGCSDPCDVAATSGGLKDEKGIMGKPDAEDSVCGKHRQHCFGKTEFASSCSVRETKSATILSMSCEEMHGGQCSHSGRKSEKSLNLSSDGTELTERWVYPAATFYSKNLQKQPEDSLSNTQDEKDKSIRENEECCGDSKEENLV</sequence>
<feature type="region of interest" description="Disordered" evidence="6">
    <location>
        <begin position="1263"/>
        <end position="1298"/>
    </location>
</feature>
<evidence type="ECO:0000256" key="4">
    <source>
        <dbReference type="ARBA" id="ARBA00023069"/>
    </source>
</evidence>
<feature type="region of interest" description="Disordered" evidence="6">
    <location>
        <begin position="389"/>
        <end position="468"/>
    </location>
</feature>
<dbReference type="GO" id="GO:0005930">
    <property type="term" value="C:axoneme"/>
    <property type="evidence" value="ECO:0007669"/>
    <property type="project" value="TreeGrafter"/>
</dbReference>
<reference evidence="7" key="1">
    <citation type="submission" date="2015-07" db="EMBL/GenBank/DDBJ databases">
        <title>MeaNS - Measles Nucleotide Surveillance Program.</title>
        <authorList>
            <person name="Tran T."/>
            <person name="Druce J."/>
        </authorList>
    </citation>
    <scope>NUCLEOTIDE SEQUENCE</scope>
    <source>
        <strain evidence="7">UCB-OBI-ISO-001</strain>
        <tissue evidence="7">Gonad</tissue>
    </source>
</reference>
<feature type="compositionally biased region" description="Acidic residues" evidence="6">
    <location>
        <begin position="805"/>
        <end position="828"/>
    </location>
</feature>
<dbReference type="PANTHER" id="PTHR45973:SF9">
    <property type="entry name" value="LEUCINE-RICH REPEAT-CONTAINING PROTEIN 46"/>
    <property type="match status" value="1"/>
</dbReference>
<accession>A0A0L8FLP4</accession>
<dbReference type="SUPFAM" id="SSF52075">
    <property type="entry name" value="Outer arm dynein light chain 1"/>
    <property type="match status" value="1"/>
</dbReference>
<feature type="region of interest" description="Disordered" evidence="6">
    <location>
        <begin position="800"/>
        <end position="851"/>
    </location>
</feature>
<evidence type="ECO:0000313" key="7">
    <source>
        <dbReference type="EMBL" id="KOF65582.1"/>
    </source>
</evidence>
<dbReference type="Gene3D" id="3.80.10.10">
    <property type="entry name" value="Ribonuclease Inhibitor"/>
    <property type="match status" value="2"/>
</dbReference>
<gene>
    <name evidence="7" type="ORF">OCBIM_22014940mg</name>
</gene>
<keyword evidence="5" id="KW-0966">Cell projection</keyword>
<feature type="compositionally biased region" description="Basic and acidic residues" evidence="6">
    <location>
        <begin position="1275"/>
        <end position="1298"/>
    </location>
</feature>
<evidence type="ECO:0000256" key="6">
    <source>
        <dbReference type="SAM" id="MobiDB-lite"/>
    </source>
</evidence>
<dbReference type="PROSITE" id="PS51450">
    <property type="entry name" value="LRR"/>
    <property type="match status" value="3"/>
</dbReference>
<feature type="compositionally biased region" description="Polar residues" evidence="6">
    <location>
        <begin position="1263"/>
        <end position="1274"/>
    </location>
</feature>
<feature type="region of interest" description="Disordered" evidence="6">
    <location>
        <begin position="1"/>
        <end position="59"/>
    </location>
</feature>
<dbReference type="KEGG" id="obi:106882542"/>
<feature type="compositionally biased region" description="Polar residues" evidence="6">
    <location>
        <begin position="420"/>
        <end position="433"/>
    </location>
</feature>
<protein>
    <submittedName>
        <fullName evidence="7">Uncharacterized protein</fullName>
    </submittedName>
</protein>
<evidence type="ECO:0000256" key="2">
    <source>
        <dbReference type="ARBA" id="ARBA00022614"/>
    </source>
</evidence>
<dbReference type="PANTHER" id="PTHR45973">
    <property type="entry name" value="PROTEIN PHOSPHATASE 1 REGULATORY SUBUNIT SDS22-RELATED"/>
    <property type="match status" value="1"/>
</dbReference>
<dbReference type="GO" id="GO:0035082">
    <property type="term" value="P:axoneme assembly"/>
    <property type="evidence" value="ECO:0007669"/>
    <property type="project" value="TreeGrafter"/>
</dbReference>
<proteinExistence type="predicted"/>
<keyword evidence="3" id="KW-0677">Repeat</keyword>
<feature type="compositionally biased region" description="Acidic residues" evidence="6">
    <location>
        <begin position="840"/>
        <end position="851"/>
    </location>
</feature>
<feature type="region of interest" description="Disordered" evidence="6">
    <location>
        <begin position="1224"/>
        <end position="1243"/>
    </location>
</feature>
<feature type="compositionally biased region" description="Low complexity" evidence="6">
    <location>
        <begin position="1096"/>
        <end position="1120"/>
    </location>
</feature>
<feature type="compositionally biased region" description="Basic and acidic residues" evidence="6">
    <location>
        <begin position="829"/>
        <end position="839"/>
    </location>
</feature>
<keyword evidence="4" id="KW-0969">Cilium</keyword>
<dbReference type="GO" id="GO:0070840">
    <property type="term" value="F:dynein complex binding"/>
    <property type="evidence" value="ECO:0007669"/>
    <property type="project" value="TreeGrafter"/>
</dbReference>
<organism evidence="7">
    <name type="scientific">Octopus bimaculoides</name>
    <name type="common">California two-spotted octopus</name>
    <dbReference type="NCBI Taxonomy" id="37653"/>
    <lineage>
        <taxon>Eukaryota</taxon>
        <taxon>Metazoa</taxon>
        <taxon>Spiralia</taxon>
        <taxon>Lophotrochozoa</taxon>
        <taxon>Mollusca</taxon>
        <taxon>Cephalopoda</taxon>
        <taxon>Coleoidea</taxon>
        <taxon>Octopodiformes</taxon>
        <taxon>Octopoda</taxon>
        <taxon>Incirrata</taxon>
        <taxon>Octopodidae</taxon>
        <taxon>Octopus</taxon>
    </lineage>
</organism>
<evidence type="ECO:0000256" key="3">
    <source>
        <dbReference type="ARBA" id="ARBA00022737"/>
    </source>
</evidence>
<dbReference type="FunFam" id="3.80.10.10:FF:000166">
    <property type="entry name" value="Dynein assembly factor 1, axonemal"/>
    <property type="match status" value="1"/>
</dbReference>
<dbReference type="SMART" id="SM00365">
    <property type="entry name" value="LRR_SD22"/>
    <property type="match status" value="5"/>
</dbReference>
<dbReference type="EMBL" id="KQ429139">
    <property type="protein sequence ID" value="KOF65582.1"/>
    <property type="molecule type" value="Genomic_DNA"/>
</dbReference>
<feature type="region of interest" description="Disordered" evidence="6">
    <location>
        <begin position="1075"/>
        <end position="1120"/>
    </location>
</feature>